<evidence type="ECO:0000313" key="1">
    <source>
        <dbReference type="EMBL" id="KAH7859988.1"/>
    </source>
</evidence>
<dbReference type="EMBL" id="CM037154">
    <property type="protein sequence ID" value="KAH7859988.1"/>
    <property type="molecule type" value="Genomic_DNA"/>
</dbReference>
<evidence type="ECO:0000313" key="2">
    <source>
        <dbReference type="Proteomes" id="UP000828048"/>
    </source>
</evidence>
<comment type="caution">
    <text evidence="1">The sequence shown here is derived from an EMBL/GenBank/DDBJ whole genome shotgun (WGS) entry which is preliminary data.</text>
</comment>
<reference evidence="1 2" key="1">
    <citation type="journal article" date="2021" name="Hortic Res">
        <title>High-quality reference genome and annotation aids understanding of berry development for evergreen blueberry (Vaccinium darrowii).</title>
        <authorList>
            <person name="Yu J."/>
            <person name="Hulse-Kemp A.M."/>
            <person name="Babiker E."/>
            <person name="Staton M."/>
        </authorList>
    </citation>
    <scope>NUCLEOTIDE SEQUENCE [LARGE SCALE GENOMIC DNA]</scope>
    <source>
        <strain evidence="2">cv. NJ 8807/NJ 8810</strain>
        <tissue evidence="1">Young leaf</tissue>
    </source>
</reference>
<accession>A0ACB7Z2D7</accession>
<organism evidence="1 2">
    <name type="scientific">Vaccinium darrowii</name>
    <dbReference type="NCBI Taxonomy" id="229202"/>
    <lineage>
        <taxon>Eukaryota</taxon>
        <taxon>Viridiplantae</taxon>
        <taxon>Streptophyta</taxon>
        <taxon>Embryophyta</taxon>
        <taxon>Tracheophyta</taxon>
        <taxon>Spermatophyta</taxon>
        <taxon>Magnoliopsida</taxon>
        <taxon>eudicotyledons</taxon>
        <taxon>Gunneridae</taxon>
        <taxon>Pentapetalae</taxon>
        <taxon>asterids</taxon>
        <taxon>Ericales</taxon>
        <taxon>Ericaceae</taxon>
        <taxon>Vaccinioideae</taxon>
        <taxon>Vaccinieae</taxon>
        <taxon>Vaccinium</taxon>
    </lineage>
</organism>
<gene>
    <name evidence="1" type="ORF">Vadar_007935</name>
</gene>
<name>A0ACB7Z2D7_9ERIC</name>
<keyword evidence="2" id="KW-1185">Reference proteome</keyword>
<proteinExistence type="predicted"/>
<protein>
    <submittedName>
        <fullName evidence="1">Uncharacterized protein</fullName>
    </submittedName>
</protein>
<dbReference type="Proteomes" id="UP000828048">
    <property type="component" value="Chromosome 4"/>
</dbReference>
<sequence length="746" mass="83903">MNIAIPGIVPEKLTEDNYEYWKVNLRRYLIGLGLWDVVSGKKAQPTEDADDYEDWERRNALALVAIQQTYGTEVYHKFRNAPSAKDAWESWENFLRRGQSQLTRPEDNVETREANEELNCLRYAALYKAVESGNWKTTCRLIDQEPNVVRAKISSNGDTALHVAILAGHVQIAEELVKLMSANDLEMTNEWGDTTLSLAAIGGVTKLAKAIVDKNRKLVTRRNNRSADGHFPVIVASLYNQKEMVHYLYDVTPIDELSPERNGKDGATLLNCLITADIYDVASHLLEQYPQLCLIEDHYGKYTLSILAKKPSAFPSGSKLVYWKKWIYSCISVDSLQRVHKHCGAPFCGPSNEENPERPGEELNAGGNIVIDKVVSLVRELISGLLRNFVPHIYDKKLTHHEAVKILNCICKEIPNLSDSKLKAIRIDEIIHDVIEHGILEFIVEVTKCDPSVIWRKDSVIWRKYEKGRTIFSLAIALRQEKIFSVIHGLGIMKSIMACERDVFGNNFLHLAAKLSPPSQLERISGAALQMQRELQWFKEVESLVQPKCKEEVNYANKTPGALFTEEHKELAEEGERWMKNTAASGMVVGTLIAALMFTTAFTVPGGTNDKTGLPVFLGYNEFVIFIASNALSMFSSSTSVLMFLGILTTRYAEKDFLLSLPTKLIVALSCLFLSIATMMIAFGAALFVTLHERLTWVTIPIIVLSVIPVALFCILQFPLLLEMIRFTYVSSIFSQKHPLLLHHGG</sequence>